<comment type="caution">
    <text evidence="1">The sequence shown here is derived from an EMBL/GenBank/DDBJ whole genome shotgun (WGS) entry which is preliminary data.</text>
</comment>
<dbReference type="EMBL" id="JABBWK010000098">
    <property type="protein sequence ID" value="KAG1893506.1"/>
    <property type="molecule type" value="Genomic_DNA"/>
</dbReference>
<sequence length="165" mass="18409">MAPDRTVQSGITADELHECQRAKLAAQARNSTNIVLELDSETGETLDVWYWPVNDNGARVVPSDLAAYRKSHQFRGPHCLCAFIDDHNPNDPREAAIVMSKRGLRTGEYIACCALSKCGYVIFIEQTFNSCGLPVKRYSRRSPDEARPLDIVFVDGEGMSMEKLT</sequence>
<protein>
    <submittedName>
        <fullName evidence="1">Uncharacterized protein</fullName>
    </submittedName>
</protein>
<evidence type="ECO:0000313" key="1">
    <source>
        <dbReference type="EMBL" id="KAG1893506.1"/>
    </source>
</evidence>
<proteinExistence type="predicted"/>
<evidence type="ECO:0000313" key="2">
    <source>
        <dbReference type="Proteomes" id="UP001195769"/>
    </source>
</evidence>
<keyword evidence="2" id="KW-1185">Reference proteome</keyword>
<accession>A0AAD4DTD5</accession>
<dbReference type="RefSeq" id="XP_041219082.1">
    <property type="nucleotide sequence ID" value="XM_041377659.1"/>
</dbReference>
<reference evidence="1" key="1">
    <citation type="journal article" date="2020" name="New Phytol.">
        <title>Comparative genomics reveals dynamic genome evolution in host specialist ectomycorrhizal fungi.</title>
        <authorList>
            <person name="Lofgren L.A."/>
            <person name="Nguyen N.H."/>
            <person name="Vilgalys R."/>
            <person name="Ruytinx J."/>
            <person name="Liao H.L."/>
            <person name="Branco S."/>
            <person name="Kuo A."/>
            <person name="LaButti K."/>
            <person name="Lipzen A."/>
            <person name="Andreopoulos W."/>
            <person name="Pangilinan J."/>
            <person name="Riley R."/>
            <person name="Hundley H."/>
            <person name="Na H."/>
            <person name="Barry K."/>
            <person name="Grigoriev I.V."/>
            <person name="Stajich J.E."/>
            <person name="Kennedy P.G."/>
        </authorList>
    </citation>
    <scope>NUCLEOTIDE SEQUENCE</scope>
    <source>
        <strain evidence="1">FC203</strain>
    </source>
</reference>
<organism evidence="1 2">
    <name type="scientific">Suillus fuscotomentosus</name>
    <dbReference type="NCBI Taxonomy" id="1912939"/>
    <lineage>
        <taxon>Eukaryota</taxon>
        <taxon>Fungi</taxon>
        <taxon>Dikarya</taxon>
        <taxon>Basidiomycota</taxon>
        <taxon>Agaricomycotina</taxon>
        <taxon>Agaricomycetes</taxon>
        <taxon>Agaricomycetidae</taxon>
        <taxon>Boletales</taxon>
        <taxon>Suillineae</taxon>
        <taxon>Suillaceae</taxon>
        <taxon>Suillus</taxon>
    </lineage>
</organism>
<dbReference type="GeneID" id="64671957"/>
<gene>
    <name evidence="1" type="ORF">F5891DRAFT_985852</name>
</gene>
<dbReference type="AlphaFoldDB" id="A0AAD4DTD5"/>
<dbReference type="Proteomes" id="UP001195769">
    <property type="component" value="Unassembled WGS sequence"/>
</dbReference>
<name>A0AAD4DTD5_9AGAM</name>